<evidence type="ECO:0000313" key="3">
    <source>
        <dbReference type="Proteomes" id="UP000182510"/>
    </source>
</evidence>
<organism evidence="2 3">
    <name type="scientific">Christiangramia salexigens</name>
    <dbReference type="NCBI Taxonomy" id="1913577"/>
    <lineage>
        <taxon>Bacteria</taxon>
        <taxon>Pseudomonadati</taxon>
        <taxon>Bacteroidota</taxon>
        <taxon>Flavobacteriia</taxon>
        <taxon>Flavobacteriales</taxon>
        <taxon>Flavobacteriaceae</taxon>
        <taxon>Christiangramia</taxon>
    </lineage>
</organism>
<dbReference type="RefSeq" id="WP_072553634.1">
    <property type="nucleotide sequence ID" value="NZ_CP018153.1"/>
</dbReference>
<dbReference type="KEGG" id="grl:LPB144_11225"/>
<proteinExistence type="predicted"/>
<dbReference type="AlphaFoldDB" id="A0A1L3J730"/>
<reference evidence="2 3" key="1">
    <citation type="submission" date="2016-11" db="EMBL/GenBank/DDBJ databases">
        <title>Gramella sp. LPB0144 isolated from marine environment.</title>
        <authorList>
            <person name="Kim E."/>
            <person name="Yi H."/>
        </authorList>
    </citation>
    <scope>NUCLEOTIDE SEQUENCE [LARGE SCALE GENOMIC DNA]</scope>
    <source>
        <strain evidence="2 3">LPB0144</strain>
    </source>
</reference>
<dbReference type="Proteomes" id="UP000182510">
    <property type="component" value="Chromosome"/>
</dbReference>
<sequence>MKSFFTFICLLFSFGIMAQSLAGSWKLTELNGAPITDKEIIRIYQDNYFAEGAKDIKTNEFLWAQGGKYNDVDYSTILDFHTKYPKLIGQENDPKLEFVNEDQIQINNVKEVEVWKRISDEENELSGNWVITGRKRDGEMDNITPGDRRTIKILAGDRFQWIAFNSATGEFFGTGGGTYTTEDGKYVENIDFFSRDNNRVGASLEFKFEVRNGEWHHSGKSSKGDPIYEIWSPYSDAYKIEEK</sequence>
<dbReference type="OrthoDB" id="706756at2"/>
<evidence type="ECO:0000313" key="2">
    <source>
        <dbReference type="EMBL" id="APG60945.1"/>
    </source>
</evidence>
<dbReference type="EMBL" id="CP018153">
    <property type="protein sequence ID" value="APG60945.1"/>
    <property type="molecule type" value="Genomic_DNA"/>
</dbReference>
<protein>
    <recommendedName>
        <fullName evidence="4">Membrane or secreted protein</fullName>
    </recommendedName>
</protein>
<evidence type="ECO:0008006" key="4">
    <source>
        <dbReference type="Google" id="ProtNLM"/>
    </source>
</evidence>
<dbReference type="Gene3D" id="2.40.128.490">
    <property type="entry name" value="Uncharacterised protein PF14869, DUF4488"/>
    <property type="match status" value="1"/>
</dbReference>
<name>A0A1L3J730_9FLAO</name>
<keyword evidence="1" id="KW-0732">Signal</keyword>
<accession>A0A1L3J730</accession>
<dbReference type="STRING" id="1913577.LPB144_11225"/>
<feature type="signal peptide" evidence="1">
    <location>
        <begin position="1"/>
        <end position="18"/>
    </location>
</feature>
<feature type="chain" id="PRO_5012792344" description="Membrane or secreted protein" evidence="1">
    <location>
        <begin position="19"/>
        <end position="243"/>
    </location>
</feature>
<keyword evidence="3" id="KW-1185">Reference proteome</keyword>
<gene>
    <name evidence="2" type="ORF">LPB144_11225</name>
</gene>
<evidence type="ECO:0000256" key="1">
    <source>
        <dbReference type="SAM" id="SignalP"/>
    </source>
</evidence>